<feature type="domain" description="Histidine-specific methyltransferase SAM-dependent" evidence="3">
    <location>
        <begin position="17"/>
        <end position="314"/>
    </location>
</feature>
<evidence type="ECO:0000313" key="4">
    <source>
        <dbReference type="EMBL" id="SDW39792.1"/>
    </source>
</evidence>
<dbReference type="SUPFAM" id="SSF53335">
    <property type="entry name" value="S-adenosyl-L-methionine-dependent methyltransferases"/>
    <property type="match status" value="1"/>
</dbReference>
<keyword evidence="5" id="KW-1185">Reference proteome</keyword>
<dbReference type="EMBL" id="FNNC01000002">
    <property type="protein sequence ID" value="SDW39792.1"/>
    <property type="molecule type" value="Genomic_DNA"/>
</dbReference>
<sequence>MADYTVLDLKPSLSSLAEDVRTGLAAEPKSIPPKHFYDERGSMLFNEITRLPEYYVSRTEASVLSDYGEEIAESIGGASLIELGSGSFDKIRCLLPFLSEAVSYTPVDISLSALHDTAARVKESIPAMQVSGVCADYTTTMSFLNSGRNQPTAVFFLGSTIGNLDPKEASEFLKKLASHMKPEDTLVIGVDLKKDPVVLHRAYNDGAGITASFNKNLLHRLNRELDAGINTSHFAHEAFYNERLGRIEMHLRAEKPSLFSIGGETFTMRAGETIHTENSRKFTPEKFMHLARQSYWETSDWWTDENEWFGVFTLSPQL</sequence>
<evidence type="ECO:0000256" key="2">
    <source>
        <dbReference type="ARBA" id="ARBA00022679"/>
    </source>
</evidence>
<name>A0A1H2T7C5_9BACI</name>
<dbReference type="InterPro" id="IPR019257">
    <property type="entry name" value="MeTrfase_dom"/>
</dbReference>
<dbReference type="GO" id="GO:0008168">
    <property type="term" value="F:methyltransferase activity"/>
    <property type="evidence" value="ECO:0007669"/>
    <property type="project" value="UniProtKB-KW"/>
</dbReference>
<dbReference type="OrthoDB" id="5289726at2"/>
<dbReference type="Proteomes" id="UP000199488">
    <property type="component" value="Unassembled WGS sequence"/>
</dbReference>
<dbReference type="GO" id="GO:0032259">
    <property type="term" value="P:methylation"/>
    <property type="evidence" value="ECO:0007669"/>
    <property type="project" value="UniProtKB-KW"/>
</dbReference>
<protein>
    <submittedName>
        <fullName evidence="4">Dimethylhistidine N-methyltransferase</fullName>
    </submittedName>
</protein>
<dbReference type="PANTHER" id="PTHR43397:SF1">
    <property type="entry name" value="ERGOTHIONEINE BIOSYNTHESIS PROTEIN 1"/>
    <property type="match status" value="1"/>
</dbReference>
<dbReference type="InterPro" id="IPR035094">
    <property type="entry name" value="EgtD"/>
</dbReference>
<keyword evidence="2 4" id="KW-0808">Transferase</keyword>
<evidence type="ECO:0000313" key="5">
    <source>
        <dbReference type="Proteomes" id="UP000199488"/>
    </source>
</evidence>
<dbReference type="NCBIfam" id="TIGR03438">
    <property type="entry name" value="egtD_ergothio"/>
    <property type="match status" value="1"/>
</dbReference>
<dbReference type="PANTHER" id="PTHR43397">
    <property type="entry name" value="ERGOTHIONEINE BIOSYNTHESIS PROTEIN 1"/>
    <property type="match status" value="1"/>
</dbReference>
<dbReference type="RefSeq" id="WP_091612619.1">
    <property type="nucleotide sequence ID" value="NZ_FNNC01000002.1"/>
</dbReference>
<evidence type="ECO:0000256" key="1">
    <source>
        <dbReference type="ARBA" id="ARBA00022603"/>
    </source>
</evidence>
<dbReference type="AlphaFoldDB" id="A0A1H2T7C5"/>
<gene>
    <name evidence="4" type="ORF">SAMN05421781_1276</name>
</gene>
<evidence type="ECO:0000259" key="3">
    <source>
        <dbReference type="Pfam" id="PF10017"/>
    </source>
</evidence>
<keyword evidence="1 4" id="KW-0489">Methyltransferase</keyword>
<dbReference type="InterPro" id="IPR029063">
    <property type="entry name" value="SAM-dependent_MTases_sf"/>
</dbReference>
<organism evidence="4 5">
    <name type="scientific">Marinococcus luteus</name>
    <dbReference type="NCBI Taxonomy" id="1122204"/>
    <lineage>
        <taxon>Bacteria</taxon>
        <taxon>Bacillati</taxon>
        <taxon>Bacillota</taxon>
        <taxon>Bacilli</taxon>
        <taxon>Bacillales</taxon>
        <taxon>Bacillaceae</taxon>
        <taxon>Marinococcus</taxon>
    </lineage>
</organism>
<dbReference type="InterPro" id="IPR051128">
    <property type="entry name" value="EgtD_Methyltrsf_superfamily"/>
</dbReference>
<accession>A0A1H2T7C5</accession>
<dbReference type="PIRSF" id="PIRSF018005">
    <property type="entry name" value="UCP018005"/>
    <property type="match status" value="1"/>
</dbReference>
<dbReference type="Pfam" id="PF10017">
    <property type="entry name" value="Methyltransf_33"/>
    <property type="match status" value="1"/>
</dbReference>
<reference evidence="4 5" key="1">
    <citation type="submission" date="2016-10" db="EMBL/GenBank/DDBJ databases">
        <authorList>
            <person name="de Groot N.N."/>
        </authorList>
    </citation>
    <scope>NUCLEOTIDE SEQUENCE [LARGE SCALE GENOMIC DNA]</scope>
    <source>
        <strain evidence="4 5">DSM 23126</strain>
    </source>
</reference>
<dbReference type="Gene3D" id="3.40.50.150">
    <property type="entry name" value="Vaccinia Virus protein VP39"/>
    <property type="match status" value="1"/>
</dbReference>
<proteinExistence type="predicted"/>
<dbReference type="InterPro" id="IPR017804">
    <property type="entry name" value="MeTrfase_EgtD-like"/>
</dbReference>
<dbReference type="STRING" id="1122204.SAMN05421781_1276"/>